<dbReference type="Pfam" id="PF04851">
    <property type="entry name" value="ResIII"/>
    <property type="match status" value="1"/>
</dbReference>
<evidence type="ECO:0000259" key="15">
    <source>
        <dbReference type="PROSITE" id="PS51192"/>
    </source>
</evidence>
<dbReference type="Pfam" id="PF02151">
    <property type="entry name" value="UVR"/>
    <property type="match status" value="1"/>
</dbReference>
<dbReference type="EMBL" id="BAABQM010000004">
    <property type="protein sequence ID" value="GAA5414883.1"/>
    <property type="molecule type" value="Genomic_DNA"/>
</dbReference>
<keyword evidence="12 13" id="KW-0742">SOS response</keyword>
<evidence type="ECO:0000313" key="17">
    <source>
        <dbReference type="EMBL" id="GAA5414883.1"/>
    </source>
</evidence>
<dbReference type="SMART" id="SM00490">
    <property type="entry name" value="HELICc"/>
    <property type="match status" value="1"/>
</dbReference>
<dbReference type="InterPro" id="IPR001943">
    <property type="entry name" value="UVR_dom"/>
</dbReference>
<comment type="similarity">
    <text evidence="2 12 13">Belongs to the UvrB family.</text>
</comment>
<dbReference type="Gene3D" id="4.10.860.10">
    <property type="entry name" value="UVR domain"/>
    <property type="match status" value="1"/>
</dbReference>
<dbReference type="SMART" id="SM00487">
    <property type="entry name" value="DEXDc"/>
    <property type="match status" value="1"/>
</dbReference>
<evidence type="ECO:0000256" key="6">
    <source>
        <dbReference type="ARBA" id="ARBA00022769"/>
    </source>
</evidence>
<evidence type="ECO:0000313" key="18">
    <source>
        <dbReference type="Proteomes" id="UP001449582"/>
    </source>
</evidence>
<sequence>MMKKEFQINKPYEPQGDQIRAIEELTRNYKNGIDKQVLLGATGTGKTFTFANIIQNLQKKTLVMVHNKTLAAQLYMELKELFPNNRVEYFVSYFDYYQPEAYIPRSDTYIEKSSQVNDEIEMLRLSTITSLASSDDVIVVASVAAIYASISKANFEKYAVKISVGQEVSIKHLRQALVKLNYERNDISLTPGTFRSKGDVLDIALGYTDEYFLRISFFGDEIEDIYLANALEGKKIKSLKEFIITSATEYVADSDRLGPIVDEILEELAERVKWFNRENKLLEAQRIDQRTRYDIEAIQEFGYCSGVENYSRFFDNRLPGSTPYTIFDFFNENGNDWLLIIDESHITLPQIRGMYNTDRSRKESLVEYGFRLPSALDNRPLKYEEFLSKISKALFVSATPNEWEIDYANNTIVEQIVRPTGLLDPKIEVRPTKNQMEDLLNELKIQKDRNEKTFITVMTIRMAEELTHFLQERGVKTAYLHNELKTLERSKIINNMRRGLYDVVVGINLLREGLDVPEVSLVAIFDADKPGFFRSDKSLIQIIGRAARNANGRVIMYGDEVTTAMDIAITETNRRRSIQEQYNKEHNIVPKTVIKAIREDVKGFSATDIKPTNVKSVDDKKVLIKDLKKKMLDAANDRNYELAAEYRDAILELEAEIDGDKINKKRFK</sequence>
<dbReference type="SUPFAM" id="SSF52540">
    <property type="entry name" value="P-loop containing nucleoside triphosphate hydrolases"/>
    <property type="match status" value="2"/>
</dbReference>
<comment type="domain">
    <text evidence="12">The beta-hairpin motif is involved in DNA binding.</text>
</comment>
<dbReference type="NCBIfam" id="TIGR00631">
    <property type="entry name" value="uvrb"/>
    <property type="match status" value="1"/>
</dbReference>
<keyword evidence="5 12" id="KW-0227">DNA damage</keyword>
<dbReference type="CDD" id="cd18790">
    <property type="entry name" value="SF2_C_UvrB"/>
    <property type="match status" value="1"/>
</dbReference>
<gene>
    <name evidence="12 17" type="primary">uvrB</name>
    <name evidence="17" type="ORF">UREOM_5940</name>
</gene>
<dbReference type="InterPro" id="IPR001650">
    <property type="entry name" value="Helicase_C-like"/>
</dbReference>
<protein>
    <recommendedName>
        <fullName evidence="11 12">UvrABC system protein B</fullName>
        <shortName evidence="12">Protein UvrB</shortName>
    </recommendedName>
    <alternativeName>
        <fullName evidence="12">Excinuclease ABC subunit B</fullName>
    </alternativeName>
</protein>
<keyword evidence="18" id="KW-1185">Reference proteome</keyword>
<evidence type="ECO:0000256" key="5">
    <source>
        <dbReference type="ARBA" id="ARBA00022763"/>
    </source>
</evidence>
<feature type="domain" description="UVR" evidence="14">
    <location>
        <begin position="621"/>
        <end position="656"/>
    </location>
</feature>
<dbReference type="Proteomes" id="UP001449582">
    <property type="component" value="Unassembled WGS sequence"/>
</dbReference>
<dbReference type="SUPFAM" id="SSF46600">
    <property type="entry name" value="C-terminal UvrC-binding domain of UvrB"/>
    <property type="match status" value="1"/>
</dbReference>
<dbReference type="InterPro" id="IPR014001">
    <property type="entry name" value="Helicase_ATP-bd"/>
</dbReference>
<keyword evidence="4 12" id="KW-0547">Nucleotide-binding</keyword>
<evidence type="ECO:0000256" key="8">
    <source>
        <dbReference type="ARBA" id="ARBA00022881"/>
    </source>
</evidence>
<feature type="domain" description="Helicase ATP-binding" evidence="15">
    <location>
        <begin position="27"/>
        <end position="184"/>
    </location>
</feature>
<dbReference type="PANTHER" id="PTHR24029:SF0">
    <property type="entry name" value="UVRABC SYSTEM PROTEIN B"/>
    <property type="match status" value="1"/>
</dbReference>
<evidence type="ECO:0000256" key="2">
    <source>
        <dbReference type="ARBA" id="ARBA00008533"/>
    </source>
</evidence>
<reference evidence="17" key="1">
    <citation type="submission" date="2024-02" db="EMBL/GenBank/DDBJ databases">
        <title>Draft genome sequence of new strains in genus Ureaplasma.</title>
        <authorList>
            <person name="Nakajima Y."/>
            <person name="Segawa T."/>
        </authorList>
    </citation>
    <scope>NUCLEOTIDE SEQUENCE [LARGE SCALE GENOMIC DNA]</scope>
    <source>
        <strain evidence="17">OM1</strain>
    </source>
</reference>
<dbReference type="InterPro" id="IPR006935">
    <property type="entry name" value="Helicase/UvrB_N"/>
</dbReference>
<accession>A0ABP9UCG5</accession>
<evidence type="ECO:0000256" key="10">
    <source>
        <dbReference type="ARBA" id="ARBA00026033"/>
    </source>
</evidence>
<dbReference type="NCBIfam" id="NF003673">
    <property type="entry name" value="PRK05298.1"/>
    <property type="match status" value="1"/>
</dbReference>
<dbReference type="CDD" id="cd17916">
    <property type="entry name" value="DEXHc_UvrB"/>
    <property type="match status" value="1"/>
</dbReference>
<evidence type="ECO:0000259" key="14">
    <source>
        <dbReference type="PROSITE" id="PS50151"/>
    </source>
</evidence>
<organism evidence="17 18">
    <name type="scientific">Ureaplasma ceti</name>
    <dbReference type="NCBI Taxonomy" id="3119530"/>
    <lineage>
        <taxon>Bacteria</taxon>
        <taxon>Bacillati</taxon>
        <taxon>Mycoplasmatota</taxon>
        <taxon>Mycoplasmoidales</taxon>
        <taxon>Mycoplasmoidaceae</taxon>
        <taxon>Ureaplasma</taxon>
    </lineage>
</organism>
<dbReference type="InterPro" id="IPR027417">
    <property type="entry name" value="P-loop_NTPase"/>
</dbReference>
<comment type="subunit">
    <text evidence="10 12 13">Forms a heterotetramer with UvrA during the search for lesions. Interacts with UvrC in an incision complex.</text>
</comment>
<comment type="subcellular location">
    <subcellularLocation>
        <location evidence="1 12 13">Cytoplasm</location>
    </subcellularLocation>
</comment>
<keyword evidence="7 12" id="KW-0067">ATP-binding</keyword>
<dbReference type="PROSITE" id="PS51192">
    <property type="entry name" value="HELICASE_ATP_BIND_1"/>
    <property type="match status" value="1"/>
</dbReference>
<evidence type="ECO:0000256" key="12">
    <source>
        <dbReference type="HAMAP-Rule" id="MF_00204"/>
    </source>
</evidence>
<evidence type="ECO:0000259" key="16">
    <source>
        <dbReference type="PROSITE" id="PS51194"/>
    </source>
</evidence>
<dbReference type="InterPro" id="IPR024759">
    <property type="entry name" value="UvrB_YAD/RRR_dom"/>
</dbReference>
<dbReference type="InterPro" id="IPR036876">
    <property type="entry name" value="UVR_dom_sf"/>
</dbReference>
<dbReference type="PROSITE" id="PS50151">
    <property type="entry name" value="UVR"/>
    <property type="match status" value="1"/>
</dbReference>
<name>A0ABP9UCG5_9BACT</name>
<evidence type="ECO:0000256" key="3">
    <source>
        <dbReference type="ARBA" id="ARBA00022490"/>
    </source>
</evidence>
<dbReference type="Gene3D" id="3.40.50.300">
    <property type="entry name" value="P-loop containing nucleotide triphosphate hydrolases"/>
    <property type="match status" value="3"/>
</dbReference>
<feature type="short sequence motif" description="Beta-hairpin" evidence="12">
    <location>
        <begin position="93"/>
        <end position="116"/>
    </location>
</feature>
<comment type="caution">
    <text evidence="17">The sequence shown here is derived from an EMBL/GenBank/DDBJ whole genome shotgun (WGS) entry which is preliminary data.</text>
</comment>
<dbReference type="InterPro" id="IPR004807">
    <property type="entry name" value="UvrB"/>
</dbReference>
<dbReference type="Pfam" id="PF12344">
    <property type="entry name" value="UvrB"/>
    <property type="match status" value="1"/>
</dbReference>
<evidence type="ECO:0000256" key="1">
    <source>
        <dbReference type="ARBA" id="ARBA00004496"/>
    </source>
</evidence>
<feature type="domain" description="Helicase C-terminal" evidence="16">
    <location>
        <begin position="435"/>
        <end position="597"/>
    </location>
</feature>
<keyword evidence="8 12" id="KW-0267">Excision nuclease</keyword>
<dbReference type="InterPro" id="IPR041471">
    <property type="entry name" value="UvrB_inter"/>
</dbReference>
<feature type="binding site" evidence="12">
    <location>
        <begin position="40"/>
        <end position="47"/>
    </location>
    <ligand>
        <name>ATP</name>
        <dbReference type="ChEBI" id="CHEBI:30616"/>
    </ligand>
</feature>
<evidence type="ECO:0000256" key="4">
    <source>
        <dbReference type="ARBA" id="ARBA00022741"/>
    </source>
</evidence>
<proteinExistence type="inferred from homology"/>
<dbReference type="Pfam" id="PF00271">
    <property type="entry name" value="Helicase_C"/>
    <property type="match status" value="1"/>
</dbReference>
<comment type="function">
    <text evidence="12">The UvrABC repair system catalyzes the recognition and processing of DNA lesions. A damage recognition complex composed of 2 UvrA and 2 UvrB subunits scans DNA for abnormalities. Upon binding of the UvrA(2)B(2) complex to a putative damaged site, the DNA wraps around one UvrB monomer. DNA wrap is dependent on ATP binding by UvrB and probably causes local melting of the DNA helix, facilitating insertion of UvrB beta-hairpin between the DNA strands. Then UvrB probes one DNA strand for the presence of a lesion. If a lesion is found the UvrA subunits dissociate and the UvrB-DNA preincision complex is formed. This complex is subsequently bound by UvrC and the second UvrB is released. If no lesion is found, the DNA wraps around the other UvrB subunit that will check the other stand for damage.</text>
</comment>
<dbReference type="Pfam" id="PF17757">
    <property type="entry name" value="UvrB_inter"/>
    <property type="match status" value="1"/>
</dbReference>
<dbReference type="PROSITE" id="PS51194">
    <property type="entry name" value="HELICASE_CTER"/>
    <property type="match status" value="1"/>
</dbReference>
<dbReference type="HAMAP" id="MF_00204">
    <property type="entry name" value="UvrB"/>
    <property type="match status" value="1"/>
</dbReference>
<dbReference type="RefSeq" id="WP_353290043.1">
    <property type="nucleotide sequence ID" value="NZ_BAABQM010000004.1"/>
</dbReference>
<keyword evidence="3 12" id="KW-0963">Cytoplasm</keyword>
<keyword evidence="9 12" id="KW-0234">DNA repair</keyword>
<evidence type="ECO:0000256" key="9">
    <source>
        <dbReference type="ARBA" id="ARBA00023204"/>
    </source>
</evidence>
<dbReference type="PANTHER" id="PTHR24029">
    <property type="entry name" value="UVRABC SYSTEM PROTEIN B"/>
    <property type="match status" value="1"/>
</dbReference>
<keyword evidence="6 12" id="KW-0228">DNA excision</keyword>
<evidence type="ECO:0000256" key="7">
    <source>
        <dbReference type="ARBA" id="ARBA00022840"/>
    </source>
</evidence>
<evidence type="ECO:0000256" key="13">
    <source>
        <dbReference type="RuleBase" id="RU003587"/>
    </source>
</evidence>
<evidence type="ECO:0000256" key="11">
    <source>
        <dbReference type="ARBA" id="ARBA00029504"/>
    </source>
</evidence>